<evidence type="ECO:0000256" key="7">
    <source>
        <dbReference type="SAM" id="Phobius"/>
    </source>
</evidence>
<evidence type="ECO:0000256" key="4">
    <source>
        <dbReference type="ARBA" id="ARBA00023136"/>
    </source>
</evidence>
<comment type="subcellular location">
    <subcellularLocation>
        <location evidence="1">Membrane</location>
        <topology evidence="1">Multi-pass membrane protein</topology>
    </subcellularLocation>
</comment>
<protein>
    <recommendedName>
        <fullName evidence="8">Rhodopsin domain-containing protein</fullName>
    </recommendedName>
</protein>
<accession>A0A9P9FRC3</accession>
<evidence type="ECO:0000256" key="1">
    <source>
        <dbReference type="ARBA" id="ARBA00004141"/>
    </source>
</evidence>
<keyword evidence="2 7" id="KW-0812">Transmembrane</keyword>
<dbReference type="AlphaFoldDB" id="A0A9P9FRC3"/>
<evidence type="ECO:0000256" key="6">
    <source>
        <dbReference type="SAM" id="MobiDB-lite"/>
    </source>
</evidence>
<feature type="transmembrane region" description="Helical" evidence="7">
    <location>
        <begin position="210"/>
        <end position="229"/>
    </location>
</feature>
<dbReference type="EMBL" id="JAGMUV010000001">
    <property type="protein sequence ID" value="KAH7175280.1"/>
    <property type="molecule type" value="Genomic_DNA"/>
</dbReference>
<feature type="transmembrane region" description="Helical" evidence="7">
    <location>
        <begin position="132"/>
        <end position="156"/>
    </location>
</feature>
<feature type="transmembrane region" description="Helical" evidence="7">
    <location>
        <begin position="50"/>
        <end position="70"/>
    </location>
</feature>
<keyword evidence="4 7" id="KW-0472">Membrane</keyword>
<dbReference type="InterPro" id="IPR049326">
    <property type="entry name" value="Rhodopsin_dom_fungi"/>
</dbReference>
<feature type="transmembrane region" description="Helical" evidence="7">
    <location>
        <begin position="90"/>
        <end position="120"/>
    </location>
</feature>
<feature type="compositionally biased region" description="Basic and acidic residues" evidence="6">
    <location>
        <begin position="280"/>
        <end position="295"/>
    </location>
</feature>
<keyword evidence="3 7" id="KW-1133">Transmembrane helix</keyword>
<dbReference type="GO" id="GO:0016020">
    <property type="term" value="C:membrane"/>
    <property type="evidence" value="ECO:0007669"/>
    <property type="project" value="UniProtKB-SubCell"/>
</dbReference>
<dbReference type="PANTHER" id="PTHR33048">
    <property type="entry name" value="PTH11-LIKE INTEGRAL MEMBRANE PROTEIN (AFU_ORTHOLOGUE AFUA_5G11245)"/>
    <property type="match status" value="1"/>
</dbReference>
<comment type="similarity">
    <text evidence="5">Belongs to the SAT4 family.</text>
</comment>
<sequence>MAAPGVYFPVKGYVRAELIINCIIVTLVLIVVSLRVVGRIIGPGLGWDDGLVIAATPLAVAMLVCQGFFARVGNGFSLIEYPELAVNVPFILQLTFGMQIVYVTLLALVKASMLCFFIRVFPTRFMQLSSKVSLGAVAAWTISYLCACIFICNPVSAQWTGLGVCGRYINMIQSLIATNALGDVVIMALPMQSIWSLQTRKSEKIGITSCFLLGLACVVCAIFRLIYISTVDLTTNVTGTMPTTIFLFTLEPNLAVLCVSIPMLRPFYAKYKRRMGGSKLDEYSDERSTGFRDRSQQSGPRSKARSGSNPESPSTWEMDNYYPPGKGAQDATITGLGDDGSEKNLTTASGPLNEIRVETGWKITRHDS</sequence>
<keyword evidence="10" id="KW-1185">Reference proteome</keyword>
<feature type="transmembrane region" description="Helical" evidence="7">
    <location>
        <begin position="168"/>
        <end position="189"/>
    </location>
</feature>
<evidence type="ECO:0000313" key="9">
    <source>
        <dbReference type="EMBL" id="KAH7175280.1"/>
    </source>
</evidence>
<dbReference type="PANTHER" id="PTHR33048:SF161">
    <property type="entry name" value="INTEGRAL MEMBRANE PROTEIN"/>
    <property type="match status" value="1"/>
</dbReference>
<dbReference type="Pfam" id="PF20684">
    <property type="entry name" value="Fung_rhodopsin"/>
    <property type="match status" value="1"/>
</dbReference>
<reference evidence="9" key="1">
    <citation type="journal article" date="2021" name="Nat. Commun.">
        <title>Genetic determinants of endophytism in the Arabidopsis root mycobiome.</title>
        <authorList>
            <person name="Mesny F."/>
            <person name="Miyauchi S."/>
            <person name="Thiergart T."/>
            <person name="Pickel B."/>
            <person name="Atanasova L."/>
            <person name="Karlsson M."/>
            <person name="Huettel B."/>
            <person name="Barry K.W."/>
            <person name="Haridas S."/>
            <person name="Chen C."/>
            <person name="Bauer D."/>
            <person name="Andreopoulos W."/>
            <person name="Pangilinan J."/>
            <person name="LaButti K."/>
            <person name="Riley R."/>
            <person name="Lipzen A."/>
            <person name="Clum A."/>
            <person name="Drula E."/>
            <person name="Henrissat B."/>
            <person name="Kohler A."/>
            <person name="Grigoriev I.V."/>
            <person name="Martin F.M."/>
            <person name="Hacquard S."/>
        </authorList>
    </citation>
    <scope>NUCLEOTIDE SEQUENCE</scope>
    <source>
        <strain evidence="9">MPI-CAGE-AT-0147</strain>
    </source>
</reference>
<name>A0A9P9FRC3_9HYPO</name>
<gene>
    <name evidence="9" type="ORF">EDB81DRAFT_769563</name>
</gene>
<dbReference type="Proteomes" id="UP000738349">
    <property type="component" value="Unassembled WGS sequence"/>
</dbReference>
<proteinExistence type="inferred from homology"/>
<evidence type="ECO:0000313" key="10">
    <source>
        <dbReference type="Proteomes" id="UP000738349"/>
    </source>
</evidence>
<organism evidence="9 10">
    <name type="scientific">Dactylonectria macrodidyma</name>
    <dbReference type="NCBI Taxonomy" id="307937"/>
    <lineage>
        <taxon>Eukaryota</taxon>
        <taxon>Fungi</taxon>
        <taxon>Dikarya</taxon>
        <taxon>Ascomycota</taxon>
        <taxon>Pezizomycotina</taxon>
        <taxon>Sordariomycetes</taxon>
        <taxon>Hypocreomycetidae</taxon>
        <taxon>Hypocreales</taxon>
        <taxon>Nectriaceae</taxon>
        <taxon>Dactylonectria</taxon>
    </lineage>
</organism>
<dbReference type="InterPro" id="IPR052337">
    <property type="entry name" value="SAT4-like"/>
</dbReference>
<evidence type="ECO:0000256" key="2">
    <source>
        <dbReference type="ARBA" id="ARBA00022692"/>
    </source>
</evidence>
<comment type="caution">
    <text evidence="9">The sequence shown here is derived from an EMBL/GenBank/DDBJ whole genome shotgun (WGS) entry which is preliminary data.</text>
</comment>
<feature type="transmembrane region" description="Helical" evidence="7">
    <location>
        <begin position="241"/>
        <end position="264"/>
    </location>
</feature>
<feature type="transmembrane region" description="Helical" evidence="7">
    <location>
        <begin position="18"/>
        <end position="38"/>
    </location>
</feature>
<evidence type="ECO:0000256" key="5">
    <source>
        <dbReference type="ARBA" id="ARBA00038359"/>
    </source>
</evidence>
<evidence type="ECO:0000259" key="8">
    <source>
        <dbReference type="Pfam" id="PF20684"/>
    </source>
</evidence>
<evidence type="ECO:0000256" key="3">
    <source>
        <dbReference type="ARBA" id="ARBA00022989"/>
    </source>
</evidence>
<feature type="domain" description="Rhodopsin" evidence="8">
    <location>
        <begin position="34"/>
        <end position="269"/>
    </location>
</feature>
<feature type="region of interest" description="Disordered" evidence="6">
    <location>
        <begin position="280"/>
        <end position="351"/>
    </location>
</feature>
<feature type="compositionally biased region" description="Polar residues" evidence="6">
    <location>
        <begin position="296"/>
        <end position="317"/>
    </location>
</feature>
<dbReference type="OrthoDB" id="3529975at2759"/>